<gene>
    <name evidence="1" type="ORF">SAMN02745823_01649</name>
</gene>
<dbReference type="AlphaFoldDB" id="A0A1M5X6B3"/>
<protein>
    <submittedName>
        <fullName evidence="1">Uncharacterized protein</fullName>
    </submittedName>
</protein>
<proteinExistence type="predicted"/>
<evidence type="ECO:0000313" key="1">
    <source>
        <dbReference type="EMBL" id="SHH95367.1"/>
    </source>
</evidence>
<organism evidence="1 2">
    <name type="scientific">Sporobacter termitidis DSM 10068</name>
    <dbReference type="NCBI Taxonomy" id="1123282"/>
    <lineage>
        <taxon>Bacteria</taxon>
        <taxon>Bacillati</taxon>
        <taxon>Bacillota</taxon>
        <taxon>Clostridia</taxon>
        <taxon>Eubacteriales</taxon>
        <taxon>Oscillospiraceae</taxon>
        <taxon>Sporobacter</taxon>
    </lineage>
</organism>
<name>A0A1M5X6B3_9FIRM</name>
<dbReference type="RefSeq" id="WP_073077592.1">
    <property type="nucleotide sequence ID" value="NZ_FQXV01000004.1"/>
</dbReference>
<accession>A0A1M5X6B3</accession>
<keyword evidence="2" id="KW-1185">Reference proteome</keyword>
<dbReference type="OrthoDB" id="1865272at2"/>
<evidence type="ECO:0000313" key="2">
    <source>
        <dbReference type="Proteomes" id="UP000183995"/>
    </source>
</evidence>
<reference evidence="1 2" key="1">
    <citation type="submission" date="2016-11" db="EMBL/GenBank/DDBJ databases">
        <authorList>
            <person name="Jaros S."/>
            <person name="Januszkiewicz K."/>
            <person name="Wedrychowicz H."/>
        </authorList>
    </citation>
    <scope>NUCLEOTIDE SEQUENCE [LARGE SCALE GENOMIC DNA]</scope>
    <source>
        <strain evidence="1 2">DSM 10068</strain>
    </source>
</reference>
<sequence length="101" mass="11557">MIIRQLKQEQYECFHNYLRHNAHAEPLDASYTMCVTVNDREYAVKLQPERHCKMAVLQAFRIDRGEAGPHFELITQGNLLSSFLEILIDQGADQPLGTVGL</sequence>
<dbReference type="EMBL" id="FQXV01000004">
    <property type="protein sequence ID" value="SHH95367.1"/>
    <property type="molecule type" value="Genomic_DNA"/>
</dbReference>
<dbReference type="Proteomes" id="UP000183995">
    <property type="component" value="Unassembled WGS sequence"/>
</dbReference>